<dbReference type="Proteomes" id="UP000184035">
    <property type="component" value="Unassembled WGS sequence"/>
</dbReference>
<keyword evidence="2" id="KW-1185">Reference proteome</keyword>
<evidence type="ECO:0000313" key="1">
    <source>
        <dbReference type="EMBL" id="SHE51474.1"/>
    </source>
</evidence>
<dbReference type="EMBL" id="FQVM01000004">
    <property type="protein sequence ID" value="SHE51474.1"/>
    <property type="molecule type" value="Genomic_DNA"/>
</dbReference>
<protein>
    <submittedName>
        <fullName evidence="1">Uncharacterized protein</fullName>
    </submittedName>
</protein>
<dbReference type="STRING" id="1533.SAMN05443638_10426"/>
<proteinExistence type="predicted"/>
<dbReference type="AlphaFoldDB" id="A0A1M4U4A4"/>
<organism evidence="1 2">
    <name type="scientific">Clostridium fallax</name>
    <dbReference type="NCBI Taxonomy" id="1533"/>
    <lineage>
        <taxon>Bacteria</taxon>
        <taxon>Bacillati</taxon>
        <taxon>Bacillota</taxon>
        <taxon>Clostridia</taxon>
        <taxon>Eubacteriales</taxon>
        <taxon>Clostridiaceae</taxon>
        <taxon>Clostridium</taxon>
    </lineage>
</organism>
<dbReference type="OrthoDB" id="1924315at2"/>
<name>A0A1M4U4A4_9CLOT</name>
<reference evidence="1 2" key="1">
    <citation type="submission" date="2016-11" db="EMBL/GenBank/DDBJ databases">
        <authorList>
            <person name="Jaros S."/>
            <person name="Januszkiewicz K."/>
            <person name="Wedrychowicz H."/>
        </authorList>
    </citation>
    <scope>NUCLEOTIDE SEQUENCE [LARGE SCALE GENOMIC DNA]</scope>
    <source>
        <strain evidence="1 2">DSM 2631</strain>
    </source>
</reference>
<dbReference type="RefSeq" id="WP_072893020.1">
    <property type="nucleotide sequence ID" value="NZ_FQVM01000004.1"/>
</dbReference>
<accession>A0A1M4U4A4</accession>
<gene>
    <name evidence="1" type="ORF">SAMN05443638_10426</name>
</gene>
<sequence>MLKFKDMWNDVNKLVNDKKDYFSIDNELQNVFLIKNGDDFVLLTKEDFVNLWSKILLNNKCCIKDAIDKSDIKLYYICKIMKELPYIREENEEMILI</sequence>
<evidence type="ECO:0000313" key="2">
    <source>
        <dbReference type="Proteomes" id="UP000184035"/>
    </source>
</evidence>